<keyword evidence="7 16" id="KW-0732">Signal</keyword>
<evidence type="ECO:0000256" key="7">
    <source>
        <dbReference type="ARBA" id="ARBA00022729"/>
    </source>
</evidence>
<reference evidence="19 20" key="1">
    <citation type="submission" date="2019-04" db="EMBL/GenBank/DDBJ databases">
        <title>Niastella caeni sp. nov., isolated from activated sludge.</title>
        <authorList>
            <person name="Sheng M."/>
        </authorList>
    </citation>
    <scope>NUCLEOTIDE SEQUENCE [LARGE SCALE GENOMIC DNA]</scope>
    <source>
        <strain evidence="19 20">HX-2-15</strain>
    </source>
</reference>
<dbReference type="InterPro" id="IPR039426">
    <property type="entry name" value="TonB-dep_rcpt-like"/>
</dbReference>
<evidence type="ECO:0000313" key="19">
    <source>
        <dbReference type="EMBL" id="THU36933.1"/>
    </source>
</evidence>
<dbReference type="EMBL" id="STFF01000005">
    <property type="protein sequence ID" value="THU36933.1"/>
    <property type="molecule type" value="Genomic_DNA"/>
</dbReference>
<feature type="signal peptide" evidence="16">
    <location>
        <begin position="1"/>
        <end position="23"/>
    </location>
</feature>
<feature type="domain" description="TonB-dependent receptor-like beta-barrel" evidence="17">
    <location>
        <begin position="345"/>
        <end position="804"/>
    </location>
</feature>
<name>A0A4S8HNS4_9BACT</name>
<comment type="similarity">
    <text evidence="2 14 15">Belongs to the TonB-dependent receptor family.</text>
</comment>
<evidence type="ECO:0000256" key="6">
    <source>
        <dbReference type="ARBA" id="ARBA00022692"/>
    </source>
</evidence>
<dbReference type="PANTHER" id="PTHR32552">
    <property type="entry name" value="FERRICHROME IRON RECEPTOR-RELATED"/>
    <property type="match status" value="1"/>
</dbReference>
<evidence type="ECO:0000259" key="17">
    <source>
        <dbReference type="Pfam" id="PF00593"/>
    </source>
</evidence>
<proteinExistence type="inferred from homology"/>
<dbReference type="InterPro" id="IPR008969">
    <property type="entry name" value="CarboxyPept-like_regulatory"/>
</dbReference>
<keyword evidence="9" id="KW-0406">Ion transport</keyword>
<dbReference type="InterPro" id="IPR010105">
    <property type="entry name" value="TonB_sidphr_rcpt"/>
</dbReference>
<evidence type="ECO:0000256" key="2">
    <source>
        <dbReference type="ARBA" id="ARBA00009810"/>
    </source>
</evidence>
<dbReference type="InterPro" id="IPR037066">
    <property type="entry name" value="Plug_dom_sf"/>
</dbReference>
<keyword evidence="3 14" id="KW-0813">Transport</keyword>
<evidence type="ECO:0000259" key="18">
    <source>
        <dbReference type="Pfam" id="PF07715"/>
    </source>
</evidence>
<evidence type="ECO:0000313" key="20">
    <source>
        <dbReference type="Proteomes" id="UP000306918"/>
    </source>
</evidence>
<keyword evidence="6 14" id="KW-0812">Transmembrane</keyword>
<keyword evidence="13 14" id="KW-0998">Cell outer membrane</keyword>
<keyword evidence="12 19" id="KW-0675">Receptor</keyword>
<evidence type="ECO:0000256" key="3">
    <source>
        <dbReference type="ARBA" id="ARBA00022448"/>
    </source>
</evidence>
<dbReference type="NCBIfam" id="TIGR01783">
    <property type="entry name" value="TonB-siderophor"/>
    <property type="match status" value="1"/>
</dbReference>
<dbReference type="GO" id="GO:0038023">
    <property type="term" value="F:signaling receptor activity"/>
    <property type="evidence" value="ECO:0007669"/>
    <property type="project" value="InterPro"/>
</dbReference>
<dbReference type="Gene3D" id="2.170.130.10">
    <property type="entry name" value="TonB-dependent receptor, plug domain"/>
    <property type="match status" value="1"/>
</dbReference>
<dbReference type="InterPro" id="IPR000531">
    <property type="entry name" value="Beta-barrel_TonB"/>
</dbReference>
<keyword evidence="4 14" id="KW-1134">Transmembrane beta strand</keyword>
<dbReference type="PROSITE" id="PS52016">
    <property type="entry name" value="TONB_DEPENDENT_REC_3"/>
    <property type="match status" value="1"/>
</dbReference>
<dbReference type="GO" id="GO:0015344">
    <property type="term" value="F:siderophore uptake transmembrane transporter activity"/>
    <property type="evidence" value="ECO:0007669"/>
    <property type="project" value="TreeGrafter"/>
</dbReference>
<evidence type="ECO:0000256" key="1">
    <source>
        <dbReference type="ARBA" id="ARBA00004571"/>
    </source>
</evidence>
<organism evidence="19 20">
    <name type="scientific">Niastella caeni</name>
    <dbReference type="NCBI Taxonomy" id="2569763"/>
    <lineage>
        <taxon>Bacteria</taxon>
        <taxon>Pseudomonadati</taxon>
        <taxon>Bacteroidota</taxon>
        <taxon>Chitinophagia</taxon>
        <taxon>Chitinophagales</taxon>
        <taxon>Chitinophagaceae</taxon>
        <taxon>Niastella</taxon>
    </lineage>
</organism>
<keyword evidence="10 15" id="KW-0798">TonB box</keyword>
<dbReference type="Proteomes" id="UP000306918">
    <property type="component" value="Unassembled WGS sequence"/>
</dbReference>
<evidence type="ECO:0000256" key="13">
    <source>
        <dbReference type="ARBA" id="ARBA00023237"/>
    </source>
</evidence>
<gene>
    <name evidence="19" type="ORF">FAM09_18390</name>
</gene>
<evidence type="ECO:0000256" key="10">
    <source>
        <dbReference type="ARBA" id="ARBA00023077"/>
    </source>
</evidence>
<dbReference type="SUPFAM" id="SSF49464">
    <property type="entry name" value="Carboxypeptidase regulatory domain-like"/>
    <property type="match status" value="1"/>
</dbReference>
<dbReference type="SUPFAM" id="SSF56935">
    <property type="entry name" value="Porins"/>
    <property type="match status" value="1"/>
</dbReference>
<dbReference type="GO" id="GO:0009279">
    <property type="term" value="C:cell outer membrane"/>
    <property type="evidence" value="ECO:0007669"/>
    <property type="project" value="UniProtKB-SubCell"/>
</dbReference>
<dbReference type="AlphaFoldDB" id="A0A4S8HNS4"/>
<evidence type="ECO:0000256" key="15">
    <source>
        <dbReference type="RuleBase" id="RU003357"/>
    </source>
</evidence>
<keyword evidence="8" id="KW-0408">Iron</keyword>
<comment type="subcellular location">
    <subcellularLocation>
        <location evidence="1 14">Cell outer membrane</location>
        <topology evidence="1 14">Multi-pass membrane protein</topology>
    </subcellularLocation>
</comment>
<feature type="domain" description="TonB-dependent receptor plug" evidence="18">
    <location>
        <begin position="163"/>
        <end position="256"/>
    </location>
</feature>
<evidence type="ECO:0000256" key="11">
    <source>
        <dbReference type="ARBA" id="ARBA00023136"/>
    </source>
</evidence>
<comment type="caution">
    <text evidence="19">The sequence shown here is derived from an EMBL/GenBank/DDBJ whole genome shotgun (WGS) entry which is preliminary data.</text>
</comment>
<dbReference type="InterPro" id="IPR036942">
    <property type="entry name" value="Beta-barrel_TonB_sf"/>
</dbReference>
<keyword evidence="11 14" id="KW-0472">Membrane</keyword>
<dbReference type="Gene3D" id="2.60.40.1120">
    <property type="entry name" value="Carboxypeptidase-like, regulatory domain"/>
    <property type="match status" value="1"/>
</dbReference>
<keyword evidence="20" id="KW-1185">Reference proteome</keyword>
<dbReference type="GO" id="GO:0015891">
    <property type="term" value="P:siderophore transport"/>
    <property type="evidence" value="ECO:0007669"/>
    <property type="project" value="InterPro"/>
</dbReference>
<feature type="chain" id="PRO_5020220856" evidence="16">
    <location>
        <begin position="24"/>
        <end position="832"/>
    </location>
</feature>
<dbReference type="Pfam" id="PF00593">
    <property type="entry name" value="TonB_dep_Rec_b-barrel"/>
    <property type="match status" value="1"/>
</dbReference>
<dbReference type="OrthoDB" id="9758472at2"/>
<dbReference type="InterPro" id="IPR012910">
    <property type="entry name" value="Plug_dom"/>
</dbReference>
<evidence type="ECO:0000256" key="5">
    <source>
        <dbReference type="ARBA" id="ARBA00022496"/>
    </source>
</evidence>
<dbReference type="Gene3D" id="2.40.170.20">
    <property type="entry name" value="TonB-dependent receptor, beta-barrel domain"/>
    <property type="match status" value="1"/>
</dbReference>
<dbReference type="PANTHER" id="PTHR32552:SF68">
    <property type="entry name" value="FERRICHROME OUTER MEMBRANE TRANSPORTER_PHAGE RECEPTOR"/>
    <property type="match status" value="1"/>
</dbReference>
<dbReference type="CDD" id="cd01347">
    <property type="entry name" value="ligand_gated_channel"/>
    <property type="match status" value="1"/>
</dbReference>
<dbReference type="Pfam" id="PF07715">
    <property type="entry name" value="Plug"/>
    <property type="match status" value="1"/>
</dbReference>
<keyword evidence="5" id="KW-0410">Iron transport</keyword>
<evidence type="ECO:0000256" key="9">
    <source>
        <dbReference type="ARBA" id="ARBA00023065"/>
    </source>
</evidence>
<evidence type="ECO:0000256" key="16">
    <source>
        <dbReference type="SAM" id="SignalP"/>
    </source>
</evidence>
<evidence type="ECO:0000256" key="12">
    <source>
        <dbReference type="ARBA" id="ARBA00023170"/>
    </source>
</evidence>
<sequence>MKATSRFLTLIFLLTCMHVLLYAQEDVIIQGKVTTADGKPAEGITVELFSKNKADTTNQLGEYKISGVKPGNYIVRVFYAGLQPVEKVITIYEGEIIVSDFTLPVSEEILNEAKKVKVAKEVNEAKEERAVKEVKEEKAPDEKKVKPVIKENGPGAKMPLNNLENPQVYTIIPKDLIKEQVITDFSNALSNTPGLYKIQVNRGINSGGASIYTIRGFRTEASAIDGVPGKTNGELDPANVERIEVLKGPSATLFGSPLTSYGGMINIVTKKPIDSLHGEISYTTGSFNLHRITADVYGPANKDKSVLFRLNAAYQNQQSFLDAGFRKSLLIAPAVEFRASERFRINLNAEFYSAEATNNAVIFLNNSRQLKARIPDSLKFDWKRSYTNNDLTMKTPTVNVRAVVNYQLSDNWTLQTIISNNIRKSNGYYQYQSMSKPTEDSLTRNVALYNTTNSALDIQQNINGYFTTGALRHRVLIGVDYLLVKENNNNSPAIVFDYINGQMSNDKNYPKISRYLVDQKLVASTASAIRNNTQASVYSAYVADVLNVTDNLLALLSVRVDRFSSKGTMNRITNTKVANSEYNQTAFSPKFGLVYQVIKSKVSLFTNYLNGFANVAPVTQPLPDYSGALKPQQAKQLEGGVKLSLVDNRLHITASYYNSKVENMNRTEVVVRDSVNHNVIVQDGTQTSKGFEAELVANLTNGLHITAGFGHNNSKLTKSAKSIEGRRPVSAGPANLANVWVSYALSKGKLKGLGLGLGMNYADENLTANSTTTGVFTLPSYTLLHATLFYDARWFGLGIKIDNITDEQYFIGQGVLSAQMPRSFMANVTIKL</sequence>
<evidence type="ECO:0000256" key="4">
    <source>
        <dbReference type="ARBA" id="ARBA00022452"/>
    </source>
</evidence>
<protein>
    <submittedName>
        <fullName evidence="19">TonB-dependent siderophore receptor</fullName>
    </submittedName>
</protein>
<evidence type="ECO:0000256" key="14">
    <source>
        <dbReference type="PROSITE-ProRule" id="PRU01360"/>
    </source>
</evidence>
<evidence type="ECO:0000256" key="8">
    <source>
        <dbReference type="ARBA" id="ARBA00023004"/>
    </source>
</evidence>
<dbReference type="Pfam" id="PF13620">
    <property type="entry name" value="CarboxypepD_reg"/>
    <property type="match status" value="1"/>
</dbReference>
<accession>A0A4S8HNS4</accession>